<proteinExistence type="predicted"/>
<evidence type="ECO:0000256" key="1">
    <source>
        <dbReference type="SAM" id="Phobius"/>
    </source>
</evidence>
<keyword evidence="1" id="KW-0472">Membrane</keyword>
<evidence type="ECO:0000313" key="2">
    <source>
        <dbReference type="EMBL" id="GIQ71097.1"/>
    </source>
</evidence>
<evidence type="ECO:0008006" key="4">
    <source>
        <dbReference type="Google" id="ProtNLM"/>
    </source>
</evidence>
<keyword evidence="3" id="KW-1185">Reference proteome</keyword>
<reference evidence="2" key="1">
    <citation type="submission" date="2021-04" db="EMBL/GenBank/DDBJ databases">
        <title>Draft genome sequence of Xylanibacillus composti strain K13.</title>
        <authorList>
            <person name="Uke A."/>
            <person name="Chhe C."/>
            <person name="Baramee S."/>
            <person name="Kosugi A."/>
        </authorList>
    </citation>
    <scope>NUCLEOTIDE SEQUENCE</scope>
    <source>
        <strain evidence="2">K13</strain>
    </source>
</reference>
<evidence type="ECO:0000313" key="3">
    <source>
        <dbReference type="Proteomes" id="UP000677918"/>
    </source>
</evidence>
<feature type="transmembrane region" description="Helical" evidence="1">
    <location>
        <begin position="16"/>
        <end position="35"/>
    </location>
</feature>
<dbReference type="EMBL" id="BOVK01000069">
    <property type="protein sequence ID" value="GIQ71097.1"/>
    <property type="molecule type" value="Genomic_DNA"/>
</dbReference>
<dbReference type="AlphaFoldDB" id="A0A8J4H7B8"/>
<keyword evidence="1" id="KW-1133">Transmembrane helix</keyword>
<dbReference type="RefSeq" id="WP_244865276.1">
    <property type="nucleotide sequence ID" value="NZ_BOVK01000069.1"/>
</dbReference>
<comment type="caution">
    <text evidence="2">The sequence shown here is derived from an EMBL/GenBank/DDBJ whole genome shotgun (WGS) entry which is preliminary data.</text>
</comment>
<sequence>MRVADLFRFRNEEMKVLHLTMIAFFITFVTWFNMAPLATTMISETGFLTQEHLAVFAIMNVALTVPARS</sequence>
<organism evidence="2 3">
    <name type="scientific">Xylanibacillus composti</name>
    <dbReference type="NCBI Taxonomy" id="1572762"/>
    <lineage>
        <taxon>Bacteria</taxon>
        <taxon>Bacillati</taxon>
        <taxon>Bacillota</taxon>
        <taxon>Bacilli</taxon>
        <taxon>Bacillales</taxon>
        <taxon>Paenibacillaceae</taxon>
        <taxon>Xylanibacillus</taxon>
    </lineage>
</organism>
<protein>
    <recommendedName>
        <fullName evidence="4">MFS transporter</fullName>
    </recommendedName>
</protein>
<keyword evidence="1" id="KW-0812">Transmembrane</keyword>
<dbReference type="Proteomes" id="UP000677918">
    <property type="component" value="Unassembled WGS sequence"/>
</dbReference>
<gene>
    <name evidence="2" type="ORF">XYCOK13_39210</name>
</gene>
<name>A0A8J4H7B8_9BACL</name>
<accession>A0A8J4H7B8</accession>